<dbReference type="Pfam" id="PF13414">
    <property type="entry name" value="TPR_11"/>
    <property type="match status" value="1"/>
</dbReference>
<evidence type="ECO:0000259" key="6">
    <source>
        <dbReference type="Pfam" id="PF24125"/>
    </source>
</evidence>
<evidence type="ECO:0000256" key="4">
    <source>
        <dbReference type="SAM" id="MobiDB-lite"/>
    </source>
</evidence>
<gene>
    <name evidence="7" type="ORF">ACFQO0_09980</name>
</gene>
<organism evidence="7 8">
    <name type="scientific">Herminiimonas aquatilis</name>
    <dbReference type="NCBI Taxonomy" id="345342"/>
    <lineage>
        <taxon>Bacteria</taxon>
        <taxon>Pseudomonadati</taxon>
        <taxon>Pseudomonadota</taxon>
        <taxon>Betaproteobacteria</taxon>
        <taxon>Burkholderiales</taxon>
        <taxon>Oxalobacteraceae</taxon>
        <taxon>Herminiimonas</taxon>
    </lineage>
</organism>
<keyword evidence="5" id="KW-0732">Signal</keyword>
<reference evidence="8" key="1">
    <citation type="journal article" date="2019" name="Int. J. Syst. Evol. Microbiol.">
        <title>The Global Catalogue of Microorganisms (GCM) 10K type strain sequencing project: providing services to taxonomists for standard genome sequencing and annotation.</title>
        <authorList>
            <consortium name="The Broad Institute Genomics Platform"/>
            <consortium name="The Broad Institute Genome Sequencing Center for Infectious Disease"/>
            <person name="Wu L."/>
            <person name="Ma J."/>
        </authorList>
    </citation>
    <scope>NUCLEOTIDE SEQUENCE [LARGE SCALE GENOMIC DNA]</scope>
    <source>
        <strain evidence="8">CCUG 36956</strain>
    </source>
</reference>
<feature type="signal peptide" evidence="5">
    <location>
        <begin position="1"/>
        <end position="35"/>
    </location>
</feature>
<keyword evidence="1" id="KW-0677">Repeat</keyword>
<protein>
    <submittedName>
        <fullName evidence="7">Tetratricopeptide repeat protein</fullName>
    </submittedName>
</protein>
<evidence type="ECO:0000256" key="5">
    <source>
        <dbReference type="SAM" id="SignalP"/>
    </source>
</evidence>
<name>A0ABW2J5G7_9BURK</name>
<dbReference type="PANTHER" id="PTHR44858:SF1">
    <property type="entry name" value="UDP-N-ACETYLGLUCOSAMINE--PEPTIDE N-ACETYLGLUCOSAMINYLTRANSFERASE SPINDLY-RELATED"/>
    <property type="match status" value="1"/>
</dbReference>
<keyword evidence="2 3" id="KW-0802">TPR repeat</keyword>
<dbReference type="SUPFAM" id="SSF48452">
    <property type="entry name" value="TPR-like"/>
    <property type="match status" value="1"/>
</dbReference>
<dbReference type="Gene3D" id="3.10.450.50">
    <property type="match status" value="1"/>
</dbReference>
<dbReference type="Proteomes" id="UP001596379">
    <property type="component" value="Unassembled WGS sequence"/>
</dbReference>
<dbReference type="Pfam" id="PF13432">
    <property type="entry name" value="TPR_16"/>
    <property type="match status" value="1"/>
</dbReference>
<dbReference type="RefSeq" id="WP_382234181.1">
    <property type="nucleotide sequence ID" value="NZ_JBHTCC010000002.1"/>
</dbReference>
<sequence>MFFAPRRTFNSGLRYVLGRTLALSLAGFCVFPALADDLTDVSQLLRSGQHVAALAKADAFLNKNPRDAQMRFLKGVILTEQNKSAEAITIFSKLTEDYPTLPEPYNNLAVLYASSGQYEKARTALDMAIRTNPTYATAYENLGDVHAKLASQAYDKALQLDNTNSGAKSKLTMVRTLVGNTSGGTNPKVAVVAAAPSAPVKAEPKPEPKVEPKPPVKEVPKVEPKVEAKPEVKVEAKPDPKIEQQKLAQKQEAEAKRDAKAKASAAADAERDQVMTAVNAWAKAWSARDVKAYLNAYSSEFDLPAGQSRKAWADERRARIEDKDRISVKIEAPQVNVSGNNATVKFRQIYDSDRVKANSRKTLVLVKQSGKWHIKQERAGS</sequence>
<dbReference type="PANTHER" id="PTHR44858">
    <property type="entry name" value="TETRATRICOPEPTIDE REPEAT PROTEIN 6"/>
    <property type="match status" value="1"/>
</dbReference>
<dbReference type="InterPro" id="IPR032710">
    <property type="entry name" value="NTF2-like_dom_sf"/>
</dbReference>
<dbReference type="SMART" id="SM00028">
    <property type="entry name" value="TPR"/>
    <property type="match status" value="3"/>
</dbReference>
<dbReference type="InterPro" id="IPR019734">
    <property type="entry name" value="TPR_rpt"/>
</dbReference>
<evidence type="ECO:0000256" key="1">
    <source>
        <dbReference type="ARBA" id="ARBA00022737"/>
    </source>
</evidence>
<dbReference type="InterPro" id="IPR056203">
    <property type="entry name" value="Cds6_C"/>
</dbReference>
<evidence type="ECO:0000313" key="7">
    <source>
        <dbReference type="EMBL" id="MFC7298759.1"/>
    </source>
</evidence>
<accession>A0ABW2J5G7</accession>
<proteinExistence type="predicted"/>
<dbReference type="Gene3D" id="1.25.40.10">
    <property type="entry name" value="Tetratricopeptide repeat domain"/>
    <property type="match status" value="1"/>
</dbReference>
<evidence type="ECO:0000256" key="3">
    <source>
        <dbReference type="PROSITE-ProRule" id="PRU00339"/>
    </source>
</evidence>
<evidence type="ECO:0000256" key="2">
    <source>
        <dbReference type="ARBA" id="ARBA00022803"/>
    </source>
</evidence>
<feature type="region of interest" description="Disordered" evidence="4">
    <location>
        <begin position="197"/>
        <end position="267"/>
    </location>
</feature>
<feature type="repeat" description="TPR" evidence="3">
    <location>
        <begin position="102"/>
        <end position="135"/>
    </location>
</feature>
<feature type="domain" description="Cds6 C-terminal" evidence="6">
    <location>
        <begin position="274"/>
        <end position="377"/>
    </location>
</feature>
<dbReference type="PROSITE" id="PS50005">
    <property type="entry name" value="TPR"/>
    <property type="match status" value="1"/>
</dbReference>
<dbReference type="Pfam" id="PF24125">
    <property type="entry name" value="Cds6_C"/>
    <property type="match status" value="1"/>
</dbReference>
<evidence type="ECO:0000313" key="8">
    <source>
        <dbReference type="Proteomes" id="UP001596379"/>
    </source>
</evidence>
<feature type="compositionally biased region" description="Basic and acidic residues" evidence="4">
    <location>
        <begin position="202"/>
        <end position="261"/>
    </location>
</feature>
<dbReference type="SUPFAM" id="SSF54427">
    <property type="entry name" value="NTF2-like"/>
    <property type="match status" value="1"/>
</dbReference>
<dbReference type="EMBL" id="JBHTCC010000002">
    <property type="protein sequence ID" value="MFC7298759.1"/>
    <property type="molecule type" value="Genomic_DNA"/>
</dbReference>
<feature type="chain" id="PRO_5047068876" evidence="5">
    <location>
        <begin position="36"/>
        <end position="381"/>
    </location>
</feature>
<dbReference type="InterPro" id="IPR050498">
    <property type="entry name" value="Ycf3"/>
</dbReference>
<comment type="caution">
    <text evidence="7">The sequence shown here is derived from an EMBL/GenBank/DDBJ whole genome shotgun (WGS) entry which is preliminary data.</text>
</comment>
<keyword evidence="8" id="KW-1185">Reference proteome</keyword>
<dbReference type="InterPro" id="IPR011990">
    <property type="entry name" value="TPR-like_helical_dom_sf"/>
</dbReference>